<sequence>MNKVLVFKCGEYNFSFDISYIKEIKGWIKPTLLPSTEKHIEGIINIRGAIIPVVDLYNIITGNNNLNKKALIVVYFMEKMISFSVSSVSDIIEYSKINQTPEIFADNTNLINGIIESDNRSIFSINLSMIMEKVIDK</sequence>
<dbReference type="PANTHER" id="PTHR22617:SF23">
    <property type="entry name" value="CHEMOTAXIS PROTEIN CHEW"/>
    <property type="match status" value="1"/>
</dbReference>
<organism evidence="2 3">
    <name type="scientific">Neokomagataea anthophila</name>
    <dbReference type="NCBI Taxonomy" id="2826925"/>
    <lineage>
        <taxon>Bacteria</taxon>
        <taxon>Pseudomonadati</taxon>
        <taxon>Pseudomonadota</taxon>
        <taxon>Alphaproteobacteria</taxon>
        <taxon>Acetobacterales</taxon>
        <taxon>Acetobacteraceae</taxon>
        <taxon>Neokomagataea</taxon>
    </lineage>
</organism>
<dbReference type="Gene3D" id="2.40.50.180">
    <property type="entry name" value="CheA-289, Domain 4"/>
    <property type="match status" value="1"/>
</dbReference>
<protein>
    <submittedName>
        <fullName evidence="2">Chemotaxis protein CheW</fullName>
    </submittedName>
</protein>
<evidence type="ECO:0000313" key="2">
    <source>
        <dbReference type="EMBL" id="MBR0560005.1"/>
    </source>
</evidence>
<dbReference type="InterPro" id="IPR002545">
    <property type="entry name" value="CheW-lke_dom"/>
</dbReference>
<keyword evidence="3" id="KW-1185">Reference proteome</keyword>
<dbReference type="Gene3D" id="2.30.30.40">
    <property type="entry name" value="SH3 Domains"/>
    <property type="match status" value="1"/>
</dbReference>
<accession>A0ABS5E7W9</accession>
<dbReference type="SUPFAM" id="SSF50341">
    <property type="entry name" value="CheW-like"/>
    <property type="match status" value="1"/>
</dbReference>
<dbReference type="PROSITE" id="PS50851">
    <property type="entry name" value="CHEW"/>
    <property type="match status" value="1"/>
</dbReference>
<evidence type="ECO:0000313" key="3">
    <source>
        <dbReference type="Proteomes" id="UP000677812"/>
    </source>
</evidence>
<proteinExistence type="predicted"/>
<gene>
    <name evidence="2" type="ORF">KB213_08065</name>
</gene>
<dbReference type="SMART" id="SM00260">
    <property type="entry name" value="CheW"/>
    <property type="match status" value="1"/>
</dbReference>
<reference evidence="2 3" key="1">
    <citation type="submission" date="2021-04" db="EMBL/GenBank/DDBJ databases">
        <title>The complete genome sequence of Neokomagataea sp. TBRC 2177.</title>
        <authorList>
            <person name="Charoenyingcharoen P."/>
            <person name="Yukphan P."/>
        </authorList>
    </citation>
    <scope>NUCLEOTIDE SEQUENCE [LARGE SCALE GENOMIC DNA]</scope>
    <source>
        <strain evidence="2 3">TBRC 2177</strain>
    </source>
</reference>
<dbReference type="EMBL" id="JAGRQH010000004">
    <property type="protein sequence ID" value="MBR0560005.1"/>
    <property type="molecule type" value="Genomic_DNA"/>
</dbReference>
<comment type="caution">
    <text evidence="2">The sequence shown here is derived from an EMBL/GenBank/DDBJ whole genome shotgun (WGS) entry which is preliminary data.</text>
</comment>
<dbReference type="Pfam" id="PF01584">
    <property type="entry name" value="CheW"/>
    <property type="match status" value="1"/>
</dbReference>
<feature type="domain" description="CheW-like" evidence="1">
    <location>
        <begin position="1"/>
        <end position="136"/>
    </location>
</feature>
<name>A0ABS5E7W9_9PROT</name>
<dbReference type="Proteomes" id="UP000677812">
    <property type="component" value="Unassembled WGS sequence"/>
</dbReference>
<dbReference type="RefSeq" id="WP_211681993.1">
    <property type="nucleotide sequence ID" value="NZ_JAGRQH010000004.1"/>
</dbReference>
<evidence type="ECO:0000259" key="1">
    <source>
        <dbReference type="PROSITE" id="PS50851"/>
    </source>
</evidence>
<dbReference type="InterPro" id="IPR036061">
    <property type="entry name" value="CheW-like_dom_sf"/>
</dbReference>
<dbReference type="InterPro" id="IPR039315">
    <property type="entry name" value="CheW"/>
</dbReference>
<dbReference type="PANTHER" id="PTHR22617">
    <property type="entry name" value="CHEMOTAXIS SENSOR HISTIDINE KINASE-RELATED"/>
    <property type="match status" value="1"/>
</dbReference>